<feature type="region of interest" description="Disordered" evidence="1">
    <location>
        <begin position="1"/>
        <end position="46"/>
    </location>
</feature>
<proteinExistence type="predicted"/>
<protein>
    <submittedName>
        <fullName evidence="2">Uncharacterized protein</fullName>
    </submittedName>
</protein>
<gene>
    <name evidence="2" type="ORF">FPOA_09329</name>
</gene>
<feature type="region of interest" description="Disordered" evidence="1">
    <location>
        <begin position="66"/>
        <end position="96"/>
    </location>
</feature>
<organism evidence="2 3">
    <name type="scientific">Fusarium poae</name>
    <dbReference type="NCBI Taxonomy" id="36050"/>
    <lineage>
        <taxon>Eukaryota</taxon>
        <taxon>Fungi</taxon>
        <taxon>Dikarya</taxon>
        <taxon>Ascomycota</taxon>
        <taxon>Pezizomycotina</taxon>
        <taxon>Sordariomycetes</taxon>
        <taxon>Hypocreomycetidae</taxon>
        <taxon>Hypocreales</taxon>
        <taxon>Nectriaceae</taxon>
        <taxon>Fusarium</taxon>
    </lineage>
</organism>
<reference evidence="2 3" key="1">
    <citation type="submission" date="2016-06" db="EMBL/GenBank/DDBJ databases">
        <title>Living apart together: crosstalk between the core and supernumerary genomes in a fungal plant pathogen.</title>
        <authorList>
            <person name="Vanheule A."/>
            <person name="Audenaert K."/>
            <person name="Warris S."/>
            <person name="Van De Geest H."/>
            <person name="Schijlen E."/>
            <person name="Hofte M."/>
            <person name="De Saeger S."/>
            <person name="Haesaert G."/>
            <person name="Waalwijk C."/>
            <person name="Van Der Lee T."/>
        </authorList>
    </citation>
    <scope>NUCLEOTIDE SEQUENCE [LARGE SCALE GENOMIC DNA]</scope>
    <source>
        <strain evidence="2 3">2516</strain>
    </source>
</reference>
<feature type="compositionally biased region" description="Low complexity" evidence="1">
    <location>
        <begin position="35"/>
        <end position="46"/>
    </location>
</feature>
<comment type="caution">
    <text evidence="2">The sequence shown here is derived from an EMBL/GenBank/DDBJ whole genome shotgun (WGS) entry which is preliminary data.</text>
</comment>
<evidence type="ECO:0000313" key="2">
    <source>
        <dbReference type="EMBL" id="OBS23010.1"/>
    </source>
</evidence>
<dbReference type="AlphaFoldDB" id="A0A1B8AR92"/>
<sequence>MSSNKDQITHLGSELENLHIPKQTEEHHTNNRTADAISIPDPSGSSGSYAMTNLPQIFITGTDTMSQTEATSGAGSHPASHAEGGRPIATGRLTPISPVKNVNPHPYLSISTALLQHAIMEYLKPDSCYERSVLRRQSIYHHWRWVPYVPTGASIMLGDVELVSIRDDVIRSKIDRQERVFEQQDNVGEFSRIGEHIDLDLTVPEYAGWRVLLWRFIGLNGNRSEWMDRQGRVVANPRAQHRQPVTETKY</sequence>
<dbReference type="EMBL" id="LYXU01000003">
    <property type="protein sequence ID" value="OBS23010.1"/>
    <property type="molecule type" value="Genomic_DNA"/>
</dbReference>
<evidence type="ECO:0000256" key="1">
    <source>
        <dbReference type="SAM" id="MobiDB-lite"/>
    </source>
</evidence>
<keyword evidence="3" id="KW-1185">Reference proteome</keyword>
<dbReference type="Proteomes" id="UP000091967">
    <property type="component" value="Unassembled WGS sequence"/>
</dbReference>
<feature type="compositionally biased region" description="Basic and acidic residues" evidence="1">
    <location>
        <begin position="16"/>
        <end position="29"/>
    </location>
</feature>
<name>A0A1B8AR92_FUSPO</name>
<evidence type="ECO:0000313" key="3">
    <source>
        <dbReference type="Proteomes" id="UP000091967"/>
    </source>
</evidence>
<dbReference type="OMA" id="CFERSIM"/>
<accession>A0A1B8AR92</accession>